<reference evidence="9 10" key="1">
    <citation type="submission" date="2024-02" db="EMBL/GenBank/DDBJ databases">
        <title>Deinococcus xinjiangensis NBRC 107630.</title>
        <authorList>
            <person name="Ichikawa N."/>
            <person name="Katano-Makiyama Y."/>
            <person name="Hidaka K."/>
        </authorList>
    </citation>
    <scope>NUCLEOTIDE SEQUENCE [LARGE SCALE GENOMIC DNA]</scope>
    <source>
        <strain evidence="9 10">NBRC 107630</strain>
    </source>
</reference>
<protein>
    <submittedName>
        <fullName evidence="9">Glycine betaine transporter OpuD</fullName>
    </submittedName>
</protein>
<accession>A0ABP9V4Y7</accession>
<gene>
    <name evidence="9" type="primary">opuD_1</name>
    <name evidence="9" type="ORF">Dxin01_00075</name>
</gene>
<keyword evidence="7 8" id="KW-0472">Membrane</keyword>
<organism evidence="9 10">
    <name type="scientific">Deinococcus xinjiangensis</name>
    <dbReference type="NCBI Taxonomy" id="457454"/>
    <lineage>
        <taxon>Bacteria</taxon>
        <taxon>Thermotogati</taxon>
        <taxon>Deinococcota</taxon>
        <taxon>Deinococci</taxon>
        <taxon>Deinococcales</taxon>
        <taxon>Deinococcaceae</taxon>
        <taxon>Deinococcus</taxon>
    </lineage>
</organism>
<keyword evidence="10" id="KW-1185">Reference proteome</keyword>
<evidence type="ECO:0000256" key="2">
    <source>
        <dbReference type="ARBA" id="ARBA00005658"/>
    </source>
</evidence>
<evidence type="ECO:0000256" key="8">
    <source>
        <dbReference type="SAM" id="Phobius"/>
    </source>
</evidence>
<dbReference type="PANTHER" id="PTHR30047:SF7">
    <property type="entry name" value="HIGH-AFFINITY CHOLINE TRANSPORT PROTEIN"/>
    <property type="match status" value="1"/>
</dbReference>
<evidence type="ECO:0000256" key="4">
    <source>
        <dbReference type="ARBA" id="ARBA00022475"/>
    </source>
</evidence>
<evidence type="ECO:0000256" key="3">
    <source>
        <dbReference type="ARBA" id="ARBA00022448"/>
    </source>
</evidence>
<name>A0ABP9V4Y7_9DEIO</name>
<comment type="subcellular location">
    <subcellularLocation>
        <location evidence="1">Cell membrane</location>
        <topology evidence="1">Multi-pass membrane protein</topology>
    </subcellularLocation>
</comment>
<dbReference type="InterPro" id="IPR000060">
    <property type="entry name" value="BCCT_transptr"/>
</dbReference>
<keyword evidence="5 8" id="KW-0812">Transmembrane</keyword>
<dbReference type="PANTHER" id="PTHR30047">
    <property type="entry name" value="HIGH-AFFINITY CHOLINE TRANSPORT PROTEIN-RELATED"/>
    <property type="match status" value="1"/>
</dbReference>
<dbReference type="EMBL" id="BAABRN010000001">
    <property type="protein sequence ID" value="GAA5500355.1"/>
    <property type="molecule type" value="Genomic_DNA"/>
</dbReference>
<proteinExistence type="inferred from homology"/>
<keyword evidence="6 8" id="KW-1133">Transmembrane helix</keyword>
<evidence type="ECO:0000256" key="1">
    <source>
        <dbReference type="ARBA" id="ARBA00004651"/>
    </source>
</evidence>
<evidence type="ECO:0000256" key="7">
    <source>
        <dbReference type="ARBA" id="ARBA00023136"/>
    </source>
</evidence>
<comment type="similarity">
    <text evidence="2">Belongs to the BCCT transporter (TC 2.A.15) family.</text>
</comment>
<keyword evidence="3" id="KW-0813">Transport</keyword>
<evidence type="ECO:0000256" key="5">
    <source>
        <dbReference type="ARBA" id="ARBA00022692"/>
    </source>
</evidence>
<keyword evidence="4" id="KW-1003">Cell membrane</keyword>
<feature type="transmembrane region" description="Helical" evidence="8">
    <location>
        <begin position="80"/>
        <end position="101"/>
    </location>
</feature>
<sequence>MLVLYVSVAIIALFVVWGLLSPAGFGAAASAAVTATTTNFGWYYLLAVLAFLLFCGYLAFGRYGQIKLGKDDDEPEFTTLSWFAMLFSAGMGIGLVFWGVAEPVSHYLKPPACITPETPEAARAALKYSFFHWGLHPWAIYSVVALCIAYFSFRKGEPTLISRTFRPLLGQRVEGPAGKLIDVLAIIATVFGVAASLGFGAL</sequence>
<feature type="transmembrane region" description="Helical" evidence="8">
    <location>
        <begin position="41"/>
        <end position="60"/>
    </location>
</feature>
<comment type="caution">
    <text evidence="9">The sequence shown here is derived from an EMBL/GenBank/DDBJ whole genome shotgun (WGS) entry which is preliminary data.</text>
</comment>
<dbReference type="Proteomes" id="UP001458946">
    <property type="component" value="Unassembled WGS sequence"/>
</dbReference>
<dbReference type="Pfam" id="PF02028">
    <property type="entry name" value="BCCT"/>
    <property type="match status" value="1"/>
</dbReference>
<feature type="transmembrane region" description="Helical" evidence="8">
    <location>
        <begin position="180"/>
        <end position="201"/>
    </location>
</feature>
<evidence type="ECO:0000256" key="6">
    <source>
        <dbReference type="ARBA" id="ARBA00022989"/>
    </source>
</evidence>
<evidence type="ECO:0000313" key="10">
    <source>
        <dbReference type="Proteomes" id="UP001458946"/>
    </source>
</evidence>
<evidence type="ECO:0000313" key="9">
    <source>
        <dbReference type="EMBL" id="GAA5500355.1"/>
    </source>
</evidence>
<feature type="transmembrane region" description="Helical" evidence="8">
    <location>
        <begin position="135"/>
        <end position="153"/>
    </location>
</feature>